<evidence type="ECO:0000313" key="3">
    <source>
        <dbReference type="Proteomes" id="UP000824998"/>
    </source>
</evidence>
<evidence type="ECO:0000256" key="1">
    <source>
        <dbReference type="SAM" id="MobiDB-lite"/>
    </source>
</evidence>
<feature type="compositionally biased region" description="Polar residues" evidence="1">
    <location>
        <begin position="54"/>
        <end position="67"/>
    </location>
</feature>
<dbReference type="OrthoDB" id="3524371at2759"/>
<keyword evidence="3" id="KW-1185">Reference proteome</keyword>
<dbReference type="EMBL" id="MU251578">
    <property type="protein sequence ID" value="KAG9231845.1"/>
    <property type="molecule type" value="Genomic_DNA"/>
</dbReference>
<proteinExistence type="predicted"/>
<gene>
    <name evidence="2" type="ORF">BJ875DRAFT_103785</name>
</gene>
<sequence>MTFQWPSTLAEYTPSDRSISPLPAPPLRAFPRHASKRQDVPRGTVASHIPHLQSLASSSTPNSQPLYHTQIARRDSSRTGFGRRLSNRFGEPAFRNTKTDEESPIDNAHPFLGLNTPRKTHEEEHAMAKQRFL</sequence>
<reference evidence="2" key="1">
    <citation type="journal article" date="2021" name="IMA Fungus">
        <title>Genomic characterization of three marine fungi, including Emericellopsis atlantica sp. nov. with signatures of a generalist lifestyle and marine biomass degradation.</title>
        <authorList>
            <person name="Hagestad O.C."/>
            <person name="Hou L."/>
            <person name="Andersen J.H."/>
            <person name="Hansen E.H."/>
            <person name="Altermark B."/>
            <person name="Li C."/>
            <person name="Kuhnert E."/>
            <person name="Cox R.J."/>
            <person name="Crous P.W."/>
            <person name="Spatafora J.W."/>
            <person name="Lail K."/>
            <person name="Amirebrahimi M."/>
            <person name="Lipzen A."/>
            <person name="Pangilinan J."/>
            <person name="Andreopoulos W."/>
            <person name="Hayes R.D."/>
            <person name="Ng V."/>
            <person name="Grigoriev I.V."/>
            <person name="Jackson S.A."/>
            <person name="Sutton T.D.S."/>
            <person name="Dobson A.D.W."/>
            <person name="Rama T."/>
        </authorList>
    </citation>
    <scope>NUCLEOTIDE SEQUENCE</scope>
    <source>
        <strain evidence="2">TRa018bII</strain>
    </source>
</reference>
<name>A0A9P7YEZ0_9HELO</name>
<dbReference type="Proteomes" id="UP000824998">
    <property type="component" value="Unassembled WGS sequence"/>
</dbReference>
<dbReference type="AlphaFoldDB" id="A0A9P7YEZ0"/>
<protein>
    <submittedName>
        <fullName evidence="2">Uncharacterized protein</fullName>
    </submittedName>
</protein>
<comment type="caution">
    <text evidence="2">The sequence shown here is derived from an EMBL/GenBank/DDBJ whole genome shotgun (WGS) entry which is preliminary data.</text>
</comment>
<feature type="region of interest" description="Disordered" evidence="1">
    <location>
        <begin position="1"/>
        <end position="133"/>
    </location>
</feature>
<organism evidence="2 3">
    <name type="scientific">Amylocarpus encephaloides</name>
    <dbReference type="NCBI Taxonomy" id="45428"/>
    <lineage>
        <taxon>Eukaryota</taxon>
        <taxon>Fungi</taxon>
        <taxon>Dikarya</taxon>
        <taxon>Ascomycota</taxon>
        <taxon>Pezizomycotina</taxon>
        <taxon>Leotiomycetes</taxon>
        <taxon>Helotiales</taxon>
        <taxon>Helotiales incertae sedis</taxon>
        <taxon>Amylocarpus</taxon>
    </lineage>
</organism>
<accession>A0A9P7YEZ0</accession>
<evidence type="ECO:0000313" key="2">
    <source>
        <dbReference type="EMBL" id="KAG9231845.1"/>
    </source>
</evidence>